<evidence type="ECO:0000259" key="3">
    <source>
        <dbReference type="PROSITE" id="PS50020"/>
    </source>
</evidence>
<dbReference type="PANTHER" id="PTHR10316:SF41">
    <property type="entry name" value="MAGI FAMILY MEMBER, X-LINKED A-RELATED"/>
    <property type="match status" value="1"/>
</dbReference>
<feature type="coiled-coil region" evidence="2">
    <location>
        <begin position="212"/>
        <end position="239"/>
    </location>
</feature>
<dbReference type="Pfam" id="PF00595">
    <property type="entry name" value="PDZ"/>
    <property type="match status" value="1"/>
</dbReference>
<dbReference type="GO" id="GO:0005911">
    <property type="term" value="C:cell-cell junction"/>
    <property type="evidence" value="ECO:0007669"/>
    <property type="project" value="TreeGrafter"/>
</dbReference>
<evidence type="ECO:0000259" key="4">
    <source>
        <dbReference type="PROSITE" id="PS50106"/>
    </source>
</evidence>
<dbReference type="PROSITE" id="PS50106">
    <property type="entry name" value="PDZ"/>
    <property type="match status" value="1"/>
</dbReference>
<dbReference type="SMART" id="SM00228">
    <property type="entry name" value="PDZ"/>
    <property type="match status" value="1"/>
</dbReference>
<dbReference type="GO" id="GO:0007165">
    <property type="term" value="P:signal transduction"/>
    <property type="evidence" value="ECO:0007669"/>
    <property type="project" value="TreeGrafter"/>
</dbReference>
<dbReference type="InterPro" id="IPR036020">
    <property type="entry name" value="WW_dom_sf"/>
</dbReference>
<reference evidence="5" key="1">
    <citation type="submission" date="2023-04" db="EMBL/GenBank/DDBJ databases">
        <authorList>
            <person name="Mikhailov K."/>
            <person name="Lyupina Y."/>
        </authorList>
    </citation>
    <scope>NUCLEOTIDE SEQUENCE</scope>
</reference>
<dbReference type="SUPFAM" id="SSF51045">
    <property type="entry name" value="WW domain"/>
    <property type="match status" value="2"/>
</dbReference>
<proteinExistence type="evidence at transcript level"/>
<keyword evidence="2" id="KW-0175">Coiled coil</keyword>
<dbReference type="AlphaFoldDB" id="A0AA49X8T2"/>
<dbReference type="CDD" id="cd00136">
    <property type="entry name" value="PDZ_canonical"/>
    <property type="match status" value="1"/>
</dbReference>
<dbReference type="Gene3D" id="2.20.70.10">
    <property type="match status" value="2"/>
</dbReference>
<dbReference type="CDD" id="cd00201">
    <property type="entry name" value="WW"/>
    <property type="match status" value="2"/>
</dbReference>
<protein>
    <submittedName>
        <fullName evidence="5">KIBRA-like protein</fullName>
    </submittedName>
</protein>
<evidence type="ECO:0000256" key="1">
    <source>
        <dbReference type="ARBA" id="ARBA00022737"/>
    </source>
</evidence>
<dbReference type="PROSITE" id="PS01159">
    <property type="entry name" value="WW_DOMAIN_1"/>
    <property type="match status" value="2"/>
</dbReference>
<feature type="domain" description="PDZ" evidence="4">
    <location>
        <begin position="10"/>
        <end position="91"/>
    </location>
</feature>
<dbReference type="Pfam" id="PF00397">
    <property type="entry name" value="WW"/>
    <property type="match status" value="2"/>
</dbReference>
<dbReference type="PROSITE" id="PS50020">
    <property type="entry name" value="WW_DOMAIN_2"/>
    <property type="match status" value="2"/>
</dbReference>
<organism evidence="5">
    <name type="scientific">Halisarca dujardinii</name>
    <name type="common">Dujardin's slime sponge</name>
    <dbReference type="NCBI Taxonomy" id="2583056"/>
    <lineage>
        <taxon>Eukaryota</taxon>
        <taxon>Metazoa</taxon>
        <taxon>Porifera</taxon>
        <taxon>Demospongiae</taxon>
        <taxon>Verongimorpha</taxon>
        <taxon>Chondrillida</taxon>
        <taxon>Halisarcidae</taxon>
        <taxon>Halisarca</taxon>
    </lineage>
</organism>
<dbReference type="EMBL" id="OQ877045">
    <property type="protein sequence ID" value="WLO57502.1"/>
    <property type="molecule type" value="mRNA"/>
</dbReference>
<dbReference type="SUPFAM" id="SSF50156">
    <property type="entry name" value="PDZ domain-like"/>
    <property type="match status" value="1"/>
</dbReference>
<keyword evidence="1" id="KW-0677">Repeat</keyword>
<dbReference type="InterPro" id="IPR001202">
    <property type="entry name" value="WW_dom"/>
</dbReference>
<feature type="domain" description="WW" evidence="3">
    <location>
        <begin position="126"/>
        <end position="160"/>
    </location>
</feature>
<evidence type="ECO:0000313" key="5">
    <source>
        <dbReference type="EMBL" id="WLO57502.1"/>
    </source>
</evidence>
<name>A0AA49X8T2_HALDU</name>
<dbReference type="GO" id="GO:0005737">
    <property type="term" value="C:cytoplasm"/>
    <property type="evidence" value="ECO:0007669"/>
    <property type="project" value="TreeGrafter"/>
</dbReference>
<dbReference type="Gene3D" id="2.30.42.10">
    <property type="match status" value="1"/>
</dbReference>
<sequence length="444" mass="50298">MLQHPKATRTIHIKRQRTAGLGFSVKGGREHGIPVVVCEVDLKGPANTHLNLGDEVLSVNGKSLIGLAHSEAVEVLRRSGQSVSLCIRPNQNYRDVFTEPGFHRQPPSFLSCEGSEDKVLEPFADKPLPQGWSRKIDNRSGRPYYENHWTQTTTWTDPRSLRPLSCKYHDWTKLPVGWERIITEQGEIYYVNHDMQSSSWDHPRGLRQMKQLEVLKEAIEVLNQQTKDAESEIAQKRQSVLEKNEVITPASSTAVQQQMTAVEDIMMLNEEVGYLESTLKKLKKRNVSLLEITKKAVFEDVGELNEFECAANLSAQVLSEISACHALEGEVHQCVQEINHNTPLPNSTGTPISYLMQMPPLREKKEIDRGTKYIHLLPDHLTSKTNCEMRLECLLLGRKKKELSTLCQSLVSLSQQRTQTILEDLTNLNVSCLQSGDLLSQEFR</sequence>
<dbReference type="PANTHER" id="PTHR10316">
    <property type="entry name" value="MEMBRANE ASSOCIATED GUANYLATE KINASE-RELATED"/>
    <property type="match status" value="1"/>
</dbReference>
<feature type="domain" description="WW" evidence="3">
    <location>
        <begin position="172"/>
        <end position="205"/>
    </location>
</feature>
<dbReference type="SMART" id="SM00456">
    <property type="entry name" value="WW"/>
    <property type="match status" value="2"/>
</dbReference>
<evidence type="ECO:0000256" key="2">
    <source>
        <dbReference type="SAM" id="Coils"/>
    </source>
</evidence>
<dbReference type="InterPro" id="IPR036034">
    <property type="entry name" value="PDZ_sf"/>
</dbReference>
<accession>A0AA49X8T2</accession>
<dbReference type="InterPro" id="IPR001478">
    <property type="entry name" value="PDZ"/>
</dbReference>